<proteinExistence type="predicted"/>
<dbReference type="RefSeq" id="WP_147931478.1">
    <property type="nucleotide sequence ID" value="NZ_VOXD01000022.1"/>
</dbReference>
<sequence>MKHTFLVILLALVALSLPAANTPPDTVTGTLRFSVNNIKHAGGTIWVGVYSSEDDFLDREKARLVAVKVSKTGDKFIEIPEMIVGKEYALGLFHDENDNGEFDTNFLGLPAEPWAFSGKLKSRFRMPRFEEVSFRFEEGAPEQMLRLRTWF</sequence>
<feature type="signal peptide" evidence="1">
    <location>
        <begin position="1"/>
        <end position="19"/>
    </location>
</feature>
<keyword evidence="1" id="KW-0732">Signal</keyword>
<dbReference type="OrthoDB" id="9788332at2"/>
<feature type="chain" id="PRO_5022864327" evidence="1">
    <location>
        <begin position="20"/>
        <end position="151"/>
    </location>
</feature>
<keyword evidence="3" id="KW-1185">Reference proteome</keyword>
<evidence type="ECO:0000313" key="3">
    <source>
        <dbReference type="Proteomes" id="UP000321907"/>
    </source>
</evidence>
<reference evidence="2 3" key="1">
    <citation type="submission" date="2019-08" db="EMBL/GenBank/DDBJ databases">
        <title>Lewinella sp. strain SSH13 Genome sequencing and assembly.</title>
        <authorList>
            <person name="Kim I."/>
        </authorList>
    </citation>
    <scope>NUCLEOTIDE SEQUENCE [LARGE SCALE GENOMIC DNA]</scope>
    <source>
        <strain evidence="2 3">SSH13</strain>
    </source>
</reference>
<dbReference type="EMBL" id="VOXD01000022">
    <property type="protein sequence ID" value="TXF88496.1"/>
    <property type="molecule type" value="Genomic_DNA"/>
</dbReference>
<dbReference type="Proteomes" id="UP000321907">
    <property type="component" value="Unassembled WGS sequence"/>
</dbReference>
<dbReference type="AlphaFoldDB" id="A0A5C7FC58"/>
<comment type="caution">
    <text evidence="2">The sequence shown here is derived from an EMBL/GenBank/DDBJ whole genome shotgun (WGS) entry which is preliminary data.</text>
</comment>
<protein>
    <submittedName>
        <fullName evidence="2">DUF2141 domain-containing protein</fullName>
    </submittedName>
</protein>
<name>A0A5C7FC58_9BACT</name>
<evidence type="ECO:0000313" key="2">
    <source>
        <dbReference type="EMBL" id="TXF88496.1"/>
    </source>
</evidence>
<dbReference type="InterPro" id="IPR018673">
    <property type="entry name" value="DUF2141"/>
</dbReference>
<accession>A0A5C7FC58</accession>
<evidence type="ECO:0000256" key="1">
    <source>
        <dbReference type="SAM" id="SignalP"/>
    </source>
</evidence>
<gene>
    <name evidence="2" type="ORF">FUA23_14515</name>
</gene>
<organism evidence="2 3">
    <name type="scientific">Neolewinella aurantiaca</name>
    <dbReference type="NCBI Taxonomy" id="2602767"/>
    <lineage>
        <taxon>Bacteria</taxon>
        <taxon>Pseudomonadati</taxon>
        <taxon>Bacteroidota</taxon>
        <taxon>Saprospiria</taxon>
        <taxon>Saprospirales</taxon>
        <taxon>Lewinellaceae</taxon>
        <taxon>Neolewinella</taxon>
    </lineage>
</organism>
<dbReference type="Pfam" id="PF09912">
    <property type="entry name" value="DUF2141"/>
    <property type="match status" value="1"/>
</dbReference>